<dbReference type="EMBL" id="LN649231">
    <property type="protein sequence ID" value="CEI70454.1"/>
    <property type="molecule type" value="Genomic_DNA"/>
</dbReference>
<name>A0A2L2THK9_9HYPO</name>
<organism evidence="1 2">
    <name type="scientific">Fusarium venenatum</name>
    <dbReference type="NCBI Taxonomy" id="56646"/>
    <lineage>
        <taxon>Eukaryota</taxon>
        <taxon>Fungi</taxon>
        <taxon>Dikarya</taxon>
        <taxon>Ascomycota</taxon>
        <taxon>Pezizomycotina</taxon>
        <taxon>Sordariomycetes</taxon>
        <taxon>Hypocreomycetidae</taxon>
        <taxon>Hypocreales</taxon>
        <taxon>Nectriaceae</taxon>
        <taxon>Fusarium</taxon>
    </lineage>
</organism>
<dbReference type="AlphaFoldDB" id="A0A2L2THK9"/>
<evidence type="ECO:0000313" key="2">
    <source>
        <dbReference type="Proteomes" id="UP000245910"/>
    </source>
</evidence>
<accession>A0A2L2THK9</accession>
<protein>
    <submittedName>
        <fullName evidence="1">Uncharacterized protein</fullName>
    </submittedName>
</protein>
<evidence type="ECO:0000313" key="1">
    <source>
        <dbReference type="EMBL" id="CEI70454.1"/>
    </source>
</evidence>
<keyword evidence="2" id="KW-1185">Reference proteome</keyword>
<proteinExistence type="predicted"/>
<dbReference type="Proteomes" id="UP000245910">
    <property type="component" value="Chromosome III"/>
</dbReference>
<reference evidence="2" key="1">
    <citation type="submission" date="2014-10" db="EMBL/GenBank/DDBJ databases">
        <authorList>
            <person name="King R."/>
        </authorList>
    </citation>
    <scope>NUCLEOTIDE SEQUENCE [LARGE SCALE GENOMIC DNA]</scope>
    <source>
        <strain evidence="2">A3/5</strain>
    </source>
</reference>
<dbReference type="OrthoDB" id="5416097at2759"/>
<sequence length="358" mass="40810">MNVSPPVALGAFDASIEFGQSFSQCSPTVQADIISFMAHIQENEPPKDLVSRRLIDEKLDFIQQILDQVPPKESLVLKSIHFAVLLHMPKTCLECYANHVELDLGSVLLDIENLVQRRFSDLKARPIIPSPESQKCHEYDNKLCIITGFGGSAPYNIFAFNPNAELASRYPYNFQLIEQLLGFYHPPPDPFYPCGLDRLQEELRTPNSYWNMITMSPNLGQMWASGLFALKWITNREIFDSSHLRTGKSRIKLHFVWMPCNSHRRRQSSILQLEEAYNLVAELQHQWGREAPPFACTIPDCSDCKSTKAFSAHNCDTGRPIRSGDIFYIIRDTVDLLPCRFAFDIQWALSYAYAVSGQ</sequence>